<dbReference type="eggNOG" id="ENOG502Z88I">
    <property type="taxonomic scope" value="Bacteria"/>
</dbReference>
<evidence type="ECO:0000313" key="1">
    <source>
        <dbReference type="EMBL" id="AAR33532.1"/>
    </source>
</evidence>
<reference evidence="1 2" key="1">
    <citation type="journal article" date="2003" name="Science">
        <title>Genome of Geobacter sulfurreducens: metal reduction in subsurface environments.</title>
        <authorList>
            <person name="Methe B.A."/>
            <person name="Nelson K.E."/>
            <person name="Eisen J.A."/>
            <person name="Paulsen I.T."/>
            <person name="Nelson W."/>
            <person name="Heidelberg J.F."/>
            <person name="Wu D."/>
            <person name="Wu M."/>
            <person name="Ward N."/>
            <person name="Beanan M.J."/>
            <person name="Dodson R.J."/>
            <person name="Madupu R."/>
            <person name="Brinkac L.M."/>
            <person name="Daugherty S.C."/>
            <person name="DeBoy R.T."/>
            <person name="Durkin A.S."/>
            <person name="Gwinn M."/>
            <person name="Kolonay J.F."/>
            <person name="Sullivan S.A."/>
            <person name="Haft D.H."/>
            <person name="Selengut J."/>
            <person name="Davidsen T.M."/>
            <person name="Zafar N."/>
            <person name="White O."/>
            <person name="Tran B."/>
            <person name="Romero C."/>
            <person name="Forberger H.A."/>
            <person name="Weidman J."/>
            <person name="Khouri H."/>
            <person name="Feldblyum T.V."/>
            <person name="Utterback T.R."/>
            <person name="Van Aken S.E."/>
            <person name="Lovley D.R."/>
            <person name="Fraser C.M."/>
        </authorList>
    </citation>
    <scope>NUCLEOTIDE SEQUENCE [LARGE SCALE GENOMIC DNA]</scope>
    <source>
        <strain evidence="2">ATCC 51573 / DSM 12127 / PCA</strain>
    </source>
</reference>
<dbReference type="HOGENOM" id="CLU_1388498_0_0_7"/>
<accession>Q74GP8</accession>
<dbReference type="EnsemblBacteria" id="AAR33532">
    <property type="protein sequence ID" value="AAR33532"/>
    <property type="gene ID" value="GSU0198"/>
</dbReference>
<dbReference type="Proteomes" id="UP000000577">
    <property type="component" value="Chromosome"/>
</dbReference>
<dbReference type="InParanoid" id="Q74GP8"/>
<dbReference type="AlphaFoldDB" id="Q74GP8"/>
<keyword evidence="1" id="KW-0449">Lipoprotein</keyword>
<dbReference type="STRING" id="243231.GSU0198"/>
<sequence>MPSACPRNSSISLTLFRRTHLKRILLLSMVMLALAGCISGKDWRTASREPAGIAPDPAVTKEAVLQVYGARAWGWRGWFAIHTWIAAKGTGEPGYTVYEVVGWRLHRGQPVVRIEKDLPDRFWFGEKPRLLKEHRGAGVDELIDAVDRAARSYPWAGTYQAFPGPNSNTFTAWISRQVPQLDLDLPFSALGSGYGD</sequence>
<dbReference type="OrthoDB" id="199084at2"/>
<reference evidence="1 2" key="2">
    <citation type="journal article" date="2012" name="BMC Genomics">
        <title>Comparative genomic analysis of Geobacter sulfurreducens KN400, a strain with enhanced capacity for extracellular electron transfer and electricity production.</title>
        <authorList>
            <person name="Butler J.E."/>
            <person name="Young N.D."/>
            <person name="Aklujkar M."/>
            <person name="Lovley D.R."/>
        </authorList>
    </citation>
    <scope>NUCLEOTIDE SEQUENCE [LARGE SCALE GENOMIC DNA]</scope>
    <source>
        <strain evidence="2">ATCC 51573 / DSM 12127 / PCA</strain>
    </source>
</reference>
<keyword evidence="2" id="KW-1185">Reference proteome</keyword>
<dbReference type="KEGG" id="gsu:GSU0198"/>
<dbReference type="Pfam" id="PF12570">
    <property type="entry name" value="DUF3750"/>
    <property type="match status" value="1"/>
</dbReference>
<dbReference type="EMBL" id="AE017180">
    <property type="protein sequence ID" value="AAR33532.1"/>
    <property type="molecule type" value="Genomic_DNA"/>
</dbReference>
<gene>
    <name evidence="1" type="ordered locus">GSU0198</name>
</gene>
<evidence type="ECO:0000313" key="2">
    <source>
        <dbReference type="Proteomes" id="UP000000577"/>
    </source>
</evidence>
<name>Q74GP8_GEOSL</name>
<proteinExistence type="predicted"/>
<dbReference type="InterPro" id="IPR022224">
    <property type="entry name" value="DUF3750"/>
</dbReference>
<protein>
    <submittedName>
        <fullName evidence="1">Lipoprotein, putative</fullName>
    </submittedName>
</protein>
<organism evidence="1 2">
    <name type="scientific">Geobacter sulfurreducens (strain ATCC 51573 / DSM 12127 / PCA)</name>
    <dbReference type="NCBI Taxonomy" id="243231"/>
    <lineage>
        <taxon>Bacteria</taxon>
        <taxon>Pseudomonadati</taxon>
        <taxon>Thermodesulfobacteriota</taxon>
        <taxon>Desulfuromonadia</taxon>
        <taxon>Geobacterales</taxon>
        <taxon>Geobacteraceae</taxon>
        <taxon>Geobacter</taxon>
    </lineage>
</organism>
<dbReference type="PATRIC" id="fig|243231.5.peg.199"/>